<dbReference type="InterPro" id="IPR024562">
    <property type="entry name" value="YqhG"/>
</dbReference>
<dbReference type="RefSeq" id="WP_320379160.1">
    <property type="nucleotide sequence ID" value="NZ_JAWDIQ010000001.1"/>
</dbReference>
<dbReference type="Proteomes" id="UP001275315">
    <property type="component" value="Unassembled WGS sequence"/>
</dbReference>
<reference evidence="1 2" key="1">
    <citation type="submission" date="2023-10" db="EMBL/GenBank/DDBJ databases">
        <title>Virgibacillus soli CC-YMP-6 genome.</title>
        <authorList>
            <person name="Miliotis G."/>
            <person name="Sengupta P."/>
            <person name="Hameed A."/>
            <person name="Chuvochina M."/>
            <person name="Mcdonagh F."/>
            <person name="Simpson A.C."/>
            <person name="Singh N.K."/>
            <person name="Rekha P.D."/>
            <person name="Raman K."/>
            <person name="Hugenholtz P."/>
            <person name="Venkateswaran K."/>
        </authorList>
    </citation>
    <scope>NUCLEOTIDE SEQUENCE [LARGE SCALE GENOMIC DNA]</scope>
    <source>
        <strain evidence="1 2">CC-YMP-6</strain>
    </source>
</reference>
<gene>
    <name evidence="1" type="ORF">RWD45_07470</name>
</gene>
<name>A0ABU5CPY3_9BACI</name>
<protein>
    <submittedName>
        <fullName evidence="1">YqhG family protein</fullName>
    </submittedName>
</protein>
<organism evidence="1 2">
    <name type="scientific">Paracerasibacillus soli</name>
    <dbReference type="NCBI Taxonomy" id="480284"/>
    <lineage>
        <taxon>Bacteria</taxon>
        <taxon>Bacillati</taxon>
        <taxon>Bacillota</taxon>
        <taxon>Bacilli</taxon>
        <taxon>Bacillales</taxon>
        <taxon>Bacillaceae</taxon>
        <taxon>Paracerasibacillus</taxon>
    </lineage>
</organism>
<evidence type="ECO:0000313" key="1">
    <source>
        <dbReference type="EMBL" id="MDY0408426.1"/>
    </source>
</evidence>
<sequence>MAISNLNQFLVQYFRAHQCDIIKNEDGVLVIQLTEEMDRTLMNRPFYWHYMKQMGQAGEPMQLTLVTNLKKEVEKGERIHFGSPRLQQIINHLKAKERFTKLYEQLPAVNRVALHPWLVVNMKLSYIGLQKKDELFSIGLNLVNGMMKTDMIDQLKHLHLQPAIPDFCYTISPLIMPGSGFKRIEKVLTTYIEEQDHSWAEATRKELLQEKELLQQFYDGQEDEDNQFEKELTQIIERYEPKITMNVTNGGMFYLAQ</sequence>
<accession>A0ABU5CPY3</accession>
<dbReference type="Pfam" id="PF11079">
    <property type="entry name" value="YqhG"/>
    <property type="match status" value="1"/>
</dbReference>
<comment type="caution">
    <text evidence="1">The sequence shown here is derived from an EMBL/GenBank/DDBJ whole genome shotgun (WGS) entry which is preliminary data.</text>
</comment>
<dbReference type="EMBL" id="JAWDIQ010000001">
    <property type="protein sequence ID" value="MDY0408426.1"/>
    <property type="molecule type" value="Genomic_DNA"/>
</dbReference>
<proteinExistence type="predicted"/>
<keyword evidence="2" id="KW-1185">Reference proteome</keyword>
<evidence type="ECO:0000313" key="2">
    <source>
        <dbReference type="Proteomes" id="UP001275315"/>
    </source>
</evidence>